<dbReference type="InterPro" id="IPR011010">
    <property type="entry name" value="DNA_brk_join_enz"/>
</dbReference>
<gene>
    <name evidence="2" type="ORF">At1D1609_50810</name>
</gene>
<sequence length="74" mass="8074">MHTLKATRDVRKVSLWLGHASLQSTEIYLPADPTEKLEALAAMAPPSLKPGRFAAPDKLLAMLKSIGRASNYVE</sequence>
<dbReference type="GO" id="GO:0006310">
    <property type="term" value="P:DNA recombination"/>
    <property type="evidence" value="ECO:0007669"/>
    <property type="project" value="UniProtKB-KW"/>
</dbReference>
<evidence type="ECO:0000313" key="3">
    <source>
        <dbReference type="Proteomes" id="UP000237717"/>
    </source>
</evidence>
<evidence type="ECO:0000256" key="1">
    <source>
        <dbReference type="ARBA" id="ARBA00023172"/>
    </source>
</evidence>
<proteinExistence type="predicted"/>
<protein>
    <submittedName>
        <fullName evidence="2">Integrase</fullName>
    </submittedName>
</protein>
<organism evidence="2 3">
    <name type="scientific">Agrobacterium tumefaciens</name>
    <dbReference type="NCBI Taxonomy" id="358"/>
    <lineage>
        <taxon>Bacteria</taxon>
        <taxon>Pseudomonadati</taxon>
        <taxon>Pseudomonadota</taxon>
        <taxon>Alphaproteobacteria</taxon>
        <taxon>Hyphomicrobiales</taxon>
        <taxon>Rhizobiaceae</taxon>
        <taxon>Rhizobium/Agrobacterium group</taxon>
        <taxon>Agrobacterium</taxon>
        <taxon>Agrobacterium tumefaciens complex</taxon>
    </lineage>
</organism>
<dbReference type="GO" id="GO:0003677">
    <property type="term" value="F:DNA binding"/>
    <property type="evidence" value="ECO:0007669"/>
    <property type="project" value="InterPro"/>
</dbReference>
<dbReference type="Proteomes" id="UP000237717">
    <property type="component" value="Chromosome II"/>
</dbReference>
<dbReference type="Gene3D" id="1.10.443.10">
    <property type="entry name" value="Intergrase catalytic core"/>
    <property type="match status" value="1"/>
</dbReference>
<dbReference type="EMBL" id="CP026925">
    <property type="protein sequence ID" value="AVH45118.1"/>
    <property type="molecule type" value="Genomic_DNA"/>
</dbReference>
<dbReference type="SUPFAM" id="SSF56349">
    <property type="entry name" value="DNA breaking-rejoining enzymes"/>
    <property type="match status" value="1"/>
</dbReference>
<keyword evidence="1" id="KW-0233">DNA recombination</keyword>
<accession>A0A2L2LLJ3</accession>
<name>A0A2L2LLJ3_AGRTU</name>
<reference evidence="2 3" key="1">
    <citation type="submission" date="2018-02" db="EMBL/GenBank/DDBJ databases">
        <title>Complete genome sequence of Agrobacterium tumefaciens 1D1609.</title>
        <authorList>
            <person name="Cho S.-T."/>
            <person name="Haryono M."/>
            <person name="Chang H.-H."/>
            <person name="Santos M.N."/>
            <person name="Lai E.-M."/>
            <person name="Kuo C.-H."/>
        </authorList>
    </citation>
    <scope>NUCLEOTIDE SEQUENCE [LARGE SCALE GENOMIC DNA]</scope>
    <source>
        <strain evidence="2 3">1D1609</strain>
    </source>
</reference>
<dbReference type="AlphaFoldDB" id="A0A2L2LLJ3"/>
<dbReference type="GO" id="GO:0015074">
    <property type="term" value="P:DNA integration"/>
    <property type="evidence" value="ECO:0007669"/>
    <property type="project" value="InterPro"/>
</dbReference>
<dbReference type="InterPro" id="IPR013762">
    <property type="entry name" value="Integrase-like_cat_sf"/>
</dbReference>
<evidence type="ECO:0000313" key="2">
    <source>
        <dbReference type="EMBL" id="AVH45118.1"/>
    </source>
</evidence>